<dbReference type="PANTHER" id="PTHR23292">
    <property type="entry name" value="LIPOPOLYSACCHARIDE-INDUCED TUMOR NECROSIS FACTOR-ALPHA FACTOR"/>
    <property type="match status" value="1"/>
</dbReference>
<dbReference type="InterPro" id="IPR037519">
    <property type="entry name" value="LITAF_fam"/>
</dbReference>
<reference evidence="9" key="1">
    <citation type="journal article" date="2018" name="Nat. Microbiol.">
        <title>Leveraging single-cell genomics to expand the fungal tree of life.</title>
        <authorList>
            <person name="Ahrendt S.R."/>
            <person name="Quandt C.A."/>
            <person name="Ciobanu D."/>
            <person name="Clum A."/>
            <person name="Salamov A."/>
            <person name="Andreopoulos B."/>
            <person name="Cheng J.F."/>
            <person name="Woyke T."/>
            <person name="Pelin A."/>
            <person name="Henrissat B."/>
            <person name="Reynolds N.K."/>
            <person name="Benny G.L."/>
            <person name="Smith M.E."/>
            <person name="James T.Y."/>
            <person name="Grigoriev I.V."/>
        </authorList>
    </citation>
    <scope>NUCLEOTIDE SEQUENCE [LARGE SCALE GENOMIC DNA]</scope>
    <source>
        <strain evidence="9">RSA 468</strain>
    </source>
</reference>
<accession>A0A4P9ZW92</accession>
<comment type="subcellular location">
    <subcellularLocation>
        <location evidence="1">Membrane</location>
        <topology evidence="1">Peripheral membrane protein</topology>
    </subcellularLocation>
</comment>
<keyword evidence="6" id="KW-0812">Transmembrane</keyword>
<keyword evidence="4" id="KW-0862">Zinc</keyword>
<dbReference type="PANTHER" id="PTHR23292:SF6">
    <property type="entry name" value="FI16602P1-RELATED"/>
    <property type="match status" value="1"/>
</dbReference>
<evidence type="ECO:0000256" key="1">
    <source>
        <dbReference type="ARBA" id="ARBA00004170"/>
    </source>
</evidence>
<dbReference type="Pfam" id="PF10601">
    <property type="entry name" value="zf-LITAF-like"/>
    <property type="match status" value="1"/>
</dbReference>
<dbReference type="Proteomes" id="UP000268162">
    <property type="component" value="Unassembled WGS sequence"/>
</dbReference>
<sequence length="108" mass="11705">MDQPPPYSVPELSEAVTKDAQALAPPPVQATPHNLTIRNRPIIATCPKCQTTVTSTIVPKVGTKAGIFALLTCLICWPLVWLPLCMDSCQDEVHQCPNCKTELGRIPA</sequence>
<evidence type="ECO:0000256" key="3">
    <source>
        <dbReference type="ARBA" id="ARBA00022723"/>
    </source>
</evidence>
<evidence type="ECO:0000256" key="5">
    <source>
        <dbReference type="ARBA" id="ARBA00023136"/>
    </source>
</evidence>
<keyword evidence="6" id="KW-1133">Transmembrane helix</keyword>
<keyword evidence="5 6" id="KW-0472">Membrane</keyword>
<gene>
    <name evidence="8" type="ORF">BJ085DRAFT_20795</name>
</gene>
<dbReference type="GO" id="GO:0016020">
    <property type="term" value="C:membrane"/>
    <property type="evidence" value="ECO:0007669"/>
    <property type="project" value="UniProtKB-SubCell"/>
</dbReference>
<evidence type="ECO:0000256" key="2">
    <source>
        <dbReference type="ARBA" id="ARBA00005975"/>
    </source>
</evidence>
<dbReference type="GO" id="GO:0008270">
    <property type="term" value="F:zinc ion binding"/>
    <property type="evidence" value="ECO:0007669"/>
    <property type="project" value="TreeGrafter"/>
</dbReference>
<evidence type="ECO:0000256" key="6">
    <source>
        <dbReference type="SAM" id="Phobius"/>
    </source>
</evidence>
<feature type="domain" description="LITAF" evidence="7">
    <location>
        <begin position="25"/>
        <end position="108"/>
    </location>
</feature>
<dbReference type="SMART" id="SM00714">
    <property type="entry name" value="LITAF"/>
    <property type="match status" value="1"/>
</dbReference>
<comment type="similarity">
    <text evidence="2">Belongs to the CDIP1/LITAF family.</text>
</comment>
<evidence type="ECO:0000259" key="7">
    <source>
        <dbReference type="PROSITE" id="PS51837"/>
    </source>
</evidence>
<dbReference type="PROSITE" id="PS51837">
    <property type="entry name" value="LITAF"/>
    <property type="match status" value="1"/>
</dbReference>
<keyword evidence="9" id="KW-1185">Reference proteome</keyword>
<name>A0A4P9ZW92_9FUNG</name>
<evidence type="ECO:0000313" key="9">
    <source>
        <dbReference type="Proteomes" id="UP000268162"/>
    </source>
</evidence>
<evidence type="ECO:0000313" key="8">
    <source>
        <dbReference type="EMBL" id="RKP37873.1"/>
    </source>
</evidence>
<dbReference type="InterPro" id="IPR006629">
    <property type="entry name" value="LITAF"/>
</dbReference>
<keyword evidence="3" id="KW-0479">Metal-binding</keyword>
<evidence type="ECO:0000256" key="4">
    <source>
        <dbReference type="ARBA" id="ARBA00022833"/>
    </source>
</evidence>
<organism evidence="8 9">
    <name type="scientific">Dimargaris cristalligena</name>
    <dbReference type="NCBI Taxonomy" id="215637"/>
    <lineage>
        <taxon>Eukaryota</taxon>
        <taxon>Fungi</taxon>
        <taxon>Fungi incertae sedis</taxon>
        <taxon>Zoopagomycota</taxon>
        <taxon>Kickxellomycotina</taxon>
        <taxon>Dimargaritomycetes</taxon>
        <taxon>Dimargaritales</taxon>
        <taxon>Dimargaritaceae</taxon>
        <taxon>Dimargaris</taxon>
    </lineage>
</organism>
<dbReference type="STRING" id="215637.A0A4P9ZW92"/>
<feature type="transmembrane region" description="Helical" evidence="6">
    <location>
        <begin position="65"/>
        <end position="84"/>
    </location>
</feature>
<proteinExistence type="inferred from homology"/>
<protein>
    <submittedName>
        <fullName evidence="8">LITAF-like zinc ribbon domain-containing protein</fullName>
    </submittedName>
</protein>
<dbReference type="AlphaFoldDB" id="A0A4P9ZW92"/>
<dbReference type="EMBL" id="ML002435">
    <property type="protein sequence ID" value="RKP37873.1"/>
    <property type="molecule type" value="Genomic_DNA"/>
</dbReference>